<comment type="catalytic activity">
    <reaction evidence="10">
        <text>[(1-&gt;4)-beta-D-glucosyl]n+m + reduced acceptor + O2 = 4-dehydro-beta-D-glucosyl-[(1-&gt;4)-beta-D-glucosyl]n-1 + [(1-&gt;4)-beta-D-glucosyl]m + acceptor + H2O.</text>
        <dbReference type="EC" id="1.14.99.56"/>
    </reaction>
</comment>
<feature type="signal peptide" evidence="11">
    <location>
        <begin position="1"/>
        <end position="19"/>
    </location>
</feature>
<dbReference type="PANTHER" id="PTHR33353">
    <property type="entry name" value="PUTATIVE (AFU_ORTHOLOGUE AFUA_1G12560)-RELATED"/>
    <property type="match status" value="1"/>
</dbReference>
<dbReference type="InterPro" id="IPR049892">
    <property type="entry name" value="AA9"/>
</dbReference>
<dbReference type="Gene3D" id="2.70.50.70">
    <property type="match status" value="1"/>
</dbReference>
<evidence type="ECO:0000256" key="1">
    <source>
        <dbReference type="ARBA" id="ARBA00022723"/>
    </source>
</evidence>
<keyword evidence="13" id="KW-0378">Hydrolase</keyword>
<comment type="subcellular location">
    <subcellularLocation>
        <location evidence="10">Secreted</location>
    </subcellularLocation>
</comment>
<dbReference type="GO" id="GO:0046872">
    <property type="term" value="F:metal ion binding"/>
    <property type="evidence" value="ECO:0007669"/>
    <property type="project" value="UniProtKB-KW"/>
</dbReference>
<feature type="domain" description="Auxiliary Activity family 9 catalytic" evidence="12">
    <location>
        <begin position="20"/>
        <end position="235"/>
    </location>
</feature>
<keyword evidence="9 10" id="KW-0624">Polysaccharide degradation</keyword>
<gene>
    <name evidence="13" type="ORF">BD311DRAFT_129868</name>
</gene>
<keyword evidence="6" id="KW-0503">Monooxygenase</keyword>
<keyword evidence="5" id="KW-0186">Copper</keyword>
<evidence type="ECO:0000256" key="5">
    <source>
        <dbReference type="ARBA" id="ARBA00023008"/>
    </source>
</evidence>
<feature type="chain" id="PRO_5020464798" description="AA9 family lytic polysaccharide monooxygenase" evidence="11">
    <location>
        <begin position="20"/>
        <end position="245"/>
    </location>
</feature>
<proteinExistence type="predicted"/>
<dbReference type="GO" id="GO:0008810">
    <property type="term" value="F:cellulase activity"/>
    <property type="evidence" value="ECO:0007669"/>
    <property type="project" value="UniProtKB-UniRule"/>
</dbReference>
<keyword evidence="10" id="KW-0964">Secreted</keyword>
<evidence type="ECO:0000313" key="13">
    <source>
        <dbReference type="EMBL" id="TBU22682.1"/>
    </source>
</evidence>
<dbReference type="OrthoDB" id="2525337at2759"/>
<evidence type="ECO:0000256" key="10">
    <source>
        <dbReference type="RuleBase" id="RU368122"/>
    </source>
</evidence>
<dbReference type="PROSITE" id="PS51257">
    <property type="entry name" value="PROKAR_LIPOPROTEIN"/>
    <property type="match status" value="1"/>
</dbReference>
<name>A0A4Q9M9R8_9APHY</name>
<evidence type="ECO:0000256" key="6">
    <source>
        <dbReference type="ARBA" id="ARBA00023033"/>
    </source>
</evidence>
<sequence>MTKLSVLAAGLVFTGCASAHTIFQKLYVNGVDQGELTGIRAPDYDGPITDVTSNDIICNGGINPYHQPVSNAVISVPAGATLTAEWHHTLNQTANDPADPIDPGHKGPILSYLAKIPDATQSTVTGLQWFKIYEDGLTVSDGTWAVDRLVANKGKVSFQIPSCIASGQYLLRHEIIALHAASSYPGAQFYMECAQLNIVGGSGAKSPATVSFPGAYHGTDPGIKVDIYYPPLTNYTIPGPAVFSC</sequence>
<dbReference type="PANTHER" id="PTHR33353:SF18">
    <property type="entry name" value="ENDOGLUCANASE II"/>
    <property type="match status" value="1"/>
</dbReference>
<protein>
    <recommendedName>
        <fullName evidence="10">AA9 family lytic polysaccharide monooxygenase</fullName>
        <ecNumber evidence="10">1.14.99.56</ecNumber>
    </recommendedName>
    <alternativeName>
        <fullName evidence="10">Endo-beta-1,4-glucanase</fullName>
    </alternativeName>
    <alternativeName>
        <fullName evidence="10">Glycosyl hydrolase 61 family protein</fullName>
    </alternativeName>
</protein>
<evidence type="ECO:0000256" key="3">
    <source>
        <dbReference type="ARBA" id="ARBA00023001"/>
    </source>
</evidence>
<comment type="function">
    <text evidence="10">Lytic polysaccharide monooxygenase (LMPO) that depolymerizes crystalline and amorphous polysaccharides via the oxidation of scissile alpha- or beta-(1-4)-glycosidic bonds, yielding C1 and/or C4 oxidation products. Catalysis by LPMOs requires the reduction of the active-site copper from Cu(II) to Cu(I) by a reducing agent and H(2)O(2) or O(2) as a cosubstrate.</text>
</comment>
<dbReference type="Proteomes" id="UP000292957">
    <property type="component" value="Unassembled WGS sequence"/>
</dbReference>
<evidence type="ECO:0000256" key="8">
    <source>
        <dbReference type="ARBA" id="ARBA00023277"/>
    </source>
</evidence>
<reference evidence="13" key="1">
    <citation type="submission" date="2019-01" db="EMBL/GenBank/DDBJ databases">
        <title>Draft genome sequences of three monokaryotic isolates of the white-rot basidiomycete fungus Dichomitus squalens.</title>
        <authorList>
            <consortium name="DOE Joint Genome Institute"/>
            <person name="Lopez S.C."/>
            <person name="Andreopoulos B."/>
            <person name="Pangilinan J."/>
            <person name="Lipzen A."/>
            <person name="Riley R."/>
            <person name="Ahrendt S."/>
            <person name="Ng V."/>
            <person name="Barry K."/>
            <person name="Daum C."/>
            <person name="Grigoriev I.V."/>
            <person name="Hilden K.S."/>
            <person name="Makela M.R."/>
            <person name="de Vries R.P."/>
        </authorList>
    </citation>
    <scope>NUCLEOTIDE SEQUENCE [LARGE SCALE GENOMIC DNA]</scope>
    <source>
        <strain evidence="13">OM18370.1</strain>
    </source>
</reference>
<keyword evidence="8 10" id="KW-0119">Carbohydrate metabolism</keyword>
<keyword evidence="1" id="KW-0479">Metal-binding</keyword>
<dbReference type="AlphaFoldDB" id="A0A4Q9M9R8"/>
<keyword evidence="4" id="KW-0560">Oxidoreductase</keyword>
<dbReference type="GO" id="GO:0030245">
    <property type="term" value="P:cellulose catabolic process"/>
    <property type="evidence" value="ECO:0007669"/>
    <property type="project" value="UniProtKB-UniRule"/>
</dbReference>
<evidence type="ECO:0000256" key="2">
    <source>
        <dbReference type="ARBA" id="ARBA00022729"/>
    </source>
</evidence>
<dbReference type="GO" id="GO:0004497">
    <property type="term" value="F:monooxygenase activity"/>
    <property type="evidence" value="ECO:0007669"/>
    <property type="project" value="UniProtKB-KW"/>
</dbReference>
<evidence type="ECO:0000256" key="11">
    <source>
        <dbReference type="SAM" id="SignalP"/>
    </source>
</evidence>
<evidence type="ECO:0000259" key="12">
    <source>
        <dbReference type="Pfam" id="PF03443"/>
    </source>
</evidence>
<keyword evidence="2 11" id="KW-0732">Signal</keyword>
<evidence type="ECO:0000256" key="7">
    <source>
        <dbReference type="ARBA" id="ARBA00023157"/>
    </source>
</evidence>
<dbReference type="EMBL" id="ML143531">
    <property type="protein sequence ID" value="TBU22682.1"/>
    <property type="molecule type" value="Genomic_DNA"/>
</dbReference>
<dbReference type="EC" id="1.14.99.56" evidence="10"/>
<keyword evidence="3 10" id="KW-0136">Cellulose degradation</keyword>
<evidence type="ECO:0000256" key="4">
    <source>
        <dbReference type="ARBA" id="ARBA00023002"/>
    </source>
</evidence>
<dbReference type="GO" id="GO:0005576">
    <property type="term" value="C:extracellular region"/>
    <property type="evidence" value="ECO:0007669"/>
    <property type="project" value="UniProtKB-SubCell"/>
</dbReference>
<keyword evidence="7 10" id="KW-1015">Disulfide bond</keyword>
<dbReference type="GO" id="GO:0030248">
    <property type="term" value="F:cellulose binding"/>
    <property type="evidence" value="ECO:0007669"/>
    <property type="project" value="UniProtKB-UniRule"/>
</dbReference>
<dbReference type="InterPro" id="IPR005103">
    <property type="entry name" value="AA9_LPMO"/>
</dbReference>
<accession>A0A4Q9M9R8</accession>
<dbReference type="CDD" id="cd21175">
    <property type="entry name" value="LPMO_AA9"/>
    <property type="match status" value="1"/>
</dbReference>
<evidence type="ECO:0000256" key="9">
    <source>
        <dbReference type="ARBA" id="ARBA00023326"/>
    </source>
</evidence>
<comment type="domain">
    <text evidence="10">Has a modular structure: an endo-beta-1,4-glucanase catalytic module at the N-terminus, a linker rich in serines and threonines, and a C-terminal carbohydrate-binding module (CBM).</text>
</comment>
<organism evidence="13">
    <name type="scientific">Dichomitus squalens</name>
    <dbReference type="NCBI Taxonomy" id="114155"/>
    <lineage>
        <taxon>Eukaryota</taxon>
        <taxon>Fungi</taxon>
        <taxon>Dikarya</taxon>
        <taxon>Basidiomycota</taxon>
        <taxon>Agaricomycotina</taxon>
        <taxon>Agaricomycetes</taxon>
        <taxon>Polyporales</taxon>
        <taxon>Polyporaceae</taxon>
        <taxon>Dichomitus</taxon>
    </lineage>
</organism>
<dbReference type="Pfam" id="PF03443">
    <property type="entry name" value="AA9"/>
    <property type="match status" value="1"/>
</dbReference>